<protein>
    <submittedName>
        <fullName evidence="1">Uncharacterized protein</fullName>
    </submittedName>
</protein>
<dbReference type="EMBL" id="ML992683">
    <property type="protein sequence ID" value="KAF2210021.1"/>
    <property type="molecule type" value="Genomic_DNA"/>
</dbReference>
<name>A0A6A6F9E4_9PEZI</name>
<keyword evidence="2" id="KW-1185">Reference proteome</keyword>
<reference evidence="1" key="1">
    <citation type="journal article" date="2020" name="Stud. Mycol.">
        <title>101 Dothideomycetes genomes: a test case for predicting lifestyles and emergence of pathogens.</title>
        <authorList>
            <person name="Haridas S."/>
            <person name="Albert R."/>
            <person name="Binder M."/>
            <person name="Bloem J."/>
            <person name="Labutti K."/>
            <person name="Salamov A."/>
            <person name="Andreopoulos B."/>
            <person name="Baker S."/>
            <person name="Barry K."/>
            <person name="Bills G."/>
            <person name="Bluhm B."/>
            <person name="Cannon C."/>
            <person name="Castanera R."/>
            <person name="Culley D."/>
            <person name="Daum C."/>
            <person name="Ezra D."/>
            <person name="Gonzalez J."/>
            <person name="Henrissat B."/>
            <person name="Kuo A."/>
            <person name="Liang C."/>
            <person name="Lipzen A."/>
            <person name="Lutzoni F."/>
            <person name="Magnuson J."/>
            <person name="Mondo S."/>
            <person name="Nolan M."/>
            <person name="Ohm R."/>
            <person name="Pangilinan J."/>
            <person name="Park H.-J."/>
            <person name="Ramirez L."/>
            <person name="Alfaro M."/>
            <person name="Sun H."/>
            <person name="Tritt A."/>
            <person name="Yoshinaga Y."/>
            <person name="Zwiers L.-H."/>
            <person name="Turgeon B."/>
            <person name="Goodwin S."/>
            <person name="Spatafora J."/>
            <person name="Crous P."/>
            <person name="Grigoriev I."/>
        </authorList>
    </citation>
    <scope>NUCLEOTIDE SEQUENCE</scope>
    <source>
        <strain evidence="1">SCOH1-5</strain>
    </source>
</reference>
<organism evidence="1 2">
    <name type="scientific">Cercospora zeae-maydis SCOH1-5</name>
    <dbReference type="NCBI Taxonomy" id="717836"/>
    <lineage>
        <taxon>Eukaryota</taxon>
        <taxon>Fungi</taxon>
        <taxon>Dikarya</taxon>
        <taxon>Ascomycota</taxon>
        <taxon>Pezizomycotina</taxon>
        <taxon>Dothideomycetes</taxon>
        <taxon>Dothideomycetidae</taxon>
        <taxon>Mycosphaerellales</taxon>
        <taxon>Mycosphaerellaceae</taxon>
        <taxon>Cercospora</taxon>
    </lineage>
</organism>
<proteinExistence type="predicted"/>
<evidence type="ECO:0000313" key="1">
    <source>
        <dbReference type="EMBL" id="KAF2210021.1"/>
    </source>
</evidence>
<dbReference type="AlphaFoldDB" id="A0A6A6F9E4"/>
<evidence type="ECO:0000313" key="2">
    <source>
        <dbReference type="Proteomes" id="UP000799539"/>
    </source>
</evidence>
<sequence>MGLARIYTLPTSLLTDTKSVMLAVKATRKSMAPESLRSSSKMPSEAEFTTSSAVATPTKTVAKNTMPLEAVQFRILATTTSSLDLELSVITNMTRPSRCHQVNPFCNRGHFITNLIKLFRKEGVEEYKKFAKSFVEARSKEMLLTVKPCECYKNRHGSLKIQC</sequence>
<dbReference type="Proteomes" id="UP000799539">
    <property type="component" value="Unassembled WGS sequence"/>
</dbReference>
<accession>A0A6A6F9E4</accession>
<gene>
    <name evidence="1" type="ORF">CERZMDRAFT_99726</name>
</gene>